<proteinExistence type="predicted"/>
<dbReference type="EMBL" id="CM042049">
    <property type="protein sequence ID" value="KAI3748370.1"/>
    <property type="molecule type" value="Genomic_DNA"/>
</dbReference>
<evidence type="ECO:0000313" key="1">
    <source>
        <dbReference type="EMBL" id="KAI3748370.1"/>
    </source>
</evidence>
<comment type="caution">
    <text evidence="1">The sequence shown here is derived from an EMBL/GenBank/DDBJ whole genome shotgun (WGS) entry which is preliminary data.</text>
</comment>
<evidence type="ECO:0000313" key="2">
    <source>
        <dbReference type="Proteomes" id="UP001055879"/>
    </source>
</evidence>
<reference evidence="2" key="1">
    <citation type="journal article" date="2022" name="Mol. Ecol. Resour.">
        <title>The genomes of chicory, endive, great burdock and yacon provide insights into Asteraceae palaeo-polyploidization history and plant inulin production.</title>
        <authorList>
            <person name="Fan W."/>
            <person name="Wang S."/>
            <person name="Wang H."/>
            <person name="Wang A."/>
            <person name="Jiang F."/>
            <person name="Liu H."/>
            <person name="Zhao H."/>
            <person name="Xu D."/>
            <person name="Zhang Y."/>
        </authorList>
    </citation>
    <scope>NUCLEOTIDE SEQUENCE [LARGE SCALE GENOMIC DNA]</scope>
    <source>
        <strain evidence="2">cv. Niubang</strain>
    </source>
</reference>
<sequence>MLSSLSSNTEVNLNKVLLEIVKGVVCKVAFGKNYREQPLKGLSLDVMLDEIMDVFNGSLGDSFPWLGQIIDQFSGFNGKLEKCFSNFDAYIEAIIDEHENHAIEEIRDDDKDFVHTILELSSKANASDQYRLTKQDMKALVMDVLTGGIYTTVVTLVWAMSEIARSGRVMQKLQNEIRNCTGRIEKVKEVDITKMRYLKMVVKETLRLHTPAPLLIPHETLSHCQIGGYDVFPRTTVLINGWGIGRDPSTWGENAGEFYPERFENVEVDYGGGNFEMIPFGGGRRSCPATNTAPATVELVIANLLYWFDWEVINNESLNMEEEGSLVARKKFPLGLVPTKHI</sequence>
<dbReference type="Proteomes" id="UP001055879">
    <property type="component" value="Linkage Group LG03"/>
</dbReference>
<name>A0ACB9DPG3_ARCLA</name>
<keyword evidence="2" id="KW-1185">Reference proteome</keyword>
<organism evidence="1 2">
    <name type="scientific">Arctium lappa</name>
    <name type="common">Greater burdock</name>
    <name type="synonym">Lappa major</name>
    <dbReference type="NCBI Taxonomy" id="4217"/>
    <lineage>
        <taxon>Eukaryota</taxon>
        <taxon>Viridiplantae</taxon>
        <taxon>Streptophyta</taxon>
        <taxon>Embryophyta</taxon>
        <taxon>Tracheophyta</taxon>
        <taxon>Spermatophyta</taxon>
        <taxon>Magnoliopsida</taxon>
        <taxon>eudicotyledons</taxon>
        <taxon>Gunneridae</taxon>
        <taxon>Pentapetalae</taxon>
        <taxon>asterids</taxon>
        <taxon>campanulids</taxon>
        <taxon>Asterales</taxon>
        <taxon>Asteraceae</taxon>
        <taxon>Carduoideae</taxon>
        <taxon>Cardueae</taxon>
        <taxon>Arctiinae</taxon>
        <taxon>Arctium</taxon>
    </lineage>
</organism>
<gene>
    <name evidence="1" type="ORF">L6452_11395</name>
</gene>
<protein>
    <submittedName>
        <fullName evidence="1">Uncharacterized protein</fullName>
    </submittedName>
</protein>
<accession>A0ACB9DPG3</accession>
<reference evidence="1 2" key="2">
    <citation type="journal article" date="2022" name="Mol. Ecol. Resour.">
        <title>The genomes of chicory, endive, great burdock and yacon provide insights into Asteraceae paleo-polyploidization history and plant inulin production.</title>
        <authorList>
            <person name="Fan W."/>
            <person name="Wang S."/>
            <person name="Wang H."/>
            <person name="Wang A."/>
            <person name="Jiang F."/>
            <person name="Liu H."/>
            <person name="Zhao H."/>
            <person name="Xu D."/>
            <person name="Zhang Y."/>
        </authorList>
    </citation>
    <scope>NUCLEOTIDE SEQUENCE [LARGE SCALE GENOMIC DNA]</scope>
    <source>
        <strain evidence="2">cv. Niubang</strain>
    </source>
</reference>